<evidence type="ECO:0000313" key="5">
    <source>
        <dbReference type="Proteomes" id="UP000189670"/>
    </source>
</evidence>
<feature type="domain" description="Glycosyltransferase family 28 N-terminal" evidence="3">
    <location>
        <begin position="6"/>
        <end position="79"/>
    </location>
</feature>
<gene>
    <name evidence="4" type="ORF">OMM_07451</name>
</gene>
<dbReference type="EMBL" id="ATBP01000137">
    <property type="protein sequence ID" value="ETR72550.1"/>
    <property type="molecule type" value="Genomic_DNA"/>
</dbReference>
<dbReference type="AlphaFoldDB" id="A0A1V1PCL6"/>
<dbReference type="Pfam" id="PF03033">
    <property type="entry name" value="Glyco_transf_28"/>
    <property type="match status" value="1"/>
</dbReference>
<evidence type="ECO:0000256" key="2">
    <source>
        <dbReference type="ARBA" id="ARBA00022679"/>
    </source>
</evidence>
<reference evidence="5" key="1">
    <citation type="submission" date="2012-11" db="EMBL/GenBank/DDBJ databases">
        <authorList>
            <person name="Lucero-Rivera Y.E."/>
            <person name="Tovar-Ramirez D."/>
        </authorList>
    </citation>
    <scope>NUCLEOTIDE SEQUENCE [LARGE SCALE GENOMIC DNA]</scope>
    <source>
        <strain evidence="5">Araruama</strain>
    </source>
</reference>
<evidence type="ECO:0000259" key="3">
    <source>
        <dbReference type="Pfam" id="PF03033"/>
    </source>
</evidence>
<protein>
    <recommendedName>
        <fullName evidence="3">Glycosyltransferase family 28 N-terminal domain-containing protein</fullName>
    </recommendedName>
</protein>
<comment type="caution">
    <text evidence="4">The sequence shown here is derived from an EMBL/GenBank/DDBJ whole genome shotgun (WGS) entry which is preliminary data.</text>
</comment>
<dbReference type="Proteomes" id="UP000189670">
    <property type="component" value="Unassembled WGS sequence"/>
</dbReference>
<dbReference type="PANTHER" id="PTHR21015:SF22">
    <property type="entry name" value="GLYCOSYLTRANSFERASE"/>
    <property type="match status" value="1"/>
</dbReference>
<organism evidence="4 5">
    <name type="scientific">Candidatus Magnetoglobus multicellularis str. Araruama</name>
    <dbReference type="NCBI Taxonomy" id="890399"/>
    <lineage>
        <taxon>Bacteria</taxon>
        <taxon>Pseudomonadati</taxon>
        <taxon>Thermodesulfobacteriota</taxon>
        <taxon>Desulfobacteria</taxon>
        <taxon>Desulfobacterales</taxon>
        <taxon>Desulfobacteraceae</taxon>
        <taxon>Candidatus Magnetoglobus</taxon>
    </lineage>
</organism>
<dbReference type="SUPFAM" id="SSF53756">
    <property type="entry name" value="UDP-Glycosyltransferase/glycogen phosphorylase"/>
    <property type="match status" value="1"/>
</dbReference>
<accession>A0A1V1PCL6</accession>
<dbReference type="GO" id="GO:0016758">
    <property type="term" value="F:hexosyltransferase activity"/>
    <property type="evidence" value="ECO:0007669"/>
    <property type="project" value="InterPro"/>
</dbReference>
<keyword evidence="1" id="KW-0328">Glycosyltransferase</keyword>
<evidence type="ECO:0000313" key="4">
    <source>
        <dbReference type="EMBL" id="ETR72550.1"/>
    </source>
</evidence>
<dbReference type="GO" id="GO:0005975">
    <property type="term" value="P:carbohydrate metabolic process"/>
    <property type="evidence" value="ECO:0007669"/>
    <property type="project" value="InterPro"/>
</dbReference>
<name>A0A1V1PCL6_9BACT</name>
<dbReference type="PANTHER" id="PTHR21015">
    <property type="entry name" value="UDP-N-ACETYLGLUCOSAMINE--N-ACETYLMURAMYL-(PENTAPEPTIDE) PYROPHOSPHORYL-UNDECAPRENOL N-ACETYLGLUCOSAMINE TRANSFERASE 1"/>
    <property type="match status" value="1"/>
</dbReference>
<keyword evidence="2" id="KW-0808">Transferase</keyword>
<evidence type="ECO:0000256" key="1">
    <source>
        <dbReference type="ARBA" id="ARBA00022676"/>
    </source>
</evidence>
<sequence length="110" mass="12063">MTVTTKMQSLLQIPKGVFKAIRIYNEFSPHIVLGVGGYVSAPCVLAANLMGIPVVLQEQNSIPGLTNRVLSKTADRVYVSFPQTCQWFVKKGVYVGNPVRKNIVDAGQKK</sequence>
<dbReference type="InterPro" id="IPR004276">
    <property type="entry name" value="GlycoTrans_28_N"/>
</dbReference>
<dbReference type="CDD" id="cd03785">
    <property type="entry name" value="GT28_MurG"/>
    <property type="match status" value="1"/>
</dbReference>
<proteinExistence type="predicted"/>
<dbReference type="GO" id="GO:1901137">
    <property type="term" value="P:carbohydrate derivative biosynthetic process"/>
    <property type="evidence" value="ECO:0007669"/>
    <property type="project" value="UniProtKB-ARBA"/>
</dbReference>
<dbReference type="Gene3D" id="3.40.50.2000">
    <property type="entry name" value="Glycogen Phosphorylase B"/>
    <property type="match status" value="1"/>
</dbReference>